<dbReference type="SUPFAM" id="SSF57716">
    <property type="entry name" value="Glucocorticoid receptor-like (DNA-binding domain)"/>
    <property type="match status" value="1"/>
</dbReference>
<dbReference type="VEuPathDB" id="VectorBase:LOC119170405"/>
<evidence type="ECO:0000313" key="7">
    <source>
        <dbReference type="EMBL" id="KAH8038845.1"/>
    </source>
</evidence>
<dbReference type="VEuPathDB" id="VectorBase:LOC119174153"/>
<evidence type="ECO:0000256" key="4">
    <source>
        <dbReference type="ARBA" id="ARBA00023125"/>
    </source>
</evidence>
<dbReference type="PANTHER" id="PTHR46600:SF11">
    <property type="entry name" value="THAP DOMAIN-CONTAINING PROTEIN 10"/>
    <property type="match status" value="1"/>
</dbReference>
<dbReference type="Pfam" id="PF21787">
    <property type="entry name" value="TNP-like_RNaseH_N"/>
    <property type="match status" value="1"/>
</dbReference>
<keyword evidence="3" id="KW-0862">Zinc</keyword>
<comment type="caution">
    <text evidence="7">The sequence shown here is derived from an EMBL/GenBank/DDBJ whole genome shotgun (WGS) entry which is preliminary data.</text>
</comment>
<accession>A0A9J6EXG2</accession>
<name>A0A9J6EXG2_RHIMP</name>
<evidence type="ECO:0000259" key="6">
    <source>
        <dbReference type="PROSITE" id="PS50950"/>
    </source>
</evidence>
<dbReference type="InterPro" id="IPR026516">
    <property type="entry name" value="THAP1/10"/>
</dbReference>
<dbReference type="PANTHER" id="PTHR46600">
    <property type="entry name" value="THAP DOMAIN-CONTAINING"/>
    <property type="match status" value="1"/>
</dbReference>
<dbReference type="Proteomes" id="UP000821866">
    <property type="component" value="Chromosome 1"/>
</dbReference>
<dbReference type="SMART" id="SM00980">
    <property type="entry name" value="THAP"/>
    <property type="match status" value="1"/>
</dbReference>
<keyword evidence="1" id="KW-0479">Metal-binding</keyword>
<dbReference type="InterPro" id="IPR048365">
    <property type="entry name" value="TNP-like_RNaseH_N"/>
</dbReference>
<keyword evidence="8" id="KW-1185">Reference proteome</keyword>
<gene>
    <name evidence="7" type="ORF">HPB51_003400</name>
</gene>
<evidence type="ECO:0000313" key="8">
    <source>
        <dbReference type="Proteomes" id="UP000821866"/>
    </source>
</evidence>
<dbReference type="GO" id="GO:0008270">
    <property type="term" value="F:zinc ion binding"/>
    <property type="evidence" value="ECO:0007669"/>
    <property type="project" value="UniProtKB-KW"/>
</dbReference>
<evidence type="ECO:0000256" key="3">
    <source>
        <dbReference type="ARBA" id="ARBA00022833"/>
    </source>
</evidence>
<dbReference type="Pfam" id="PF21788">
    <property type="entry name" value="TNP-like_GBD"/>
    <property type="match status" value="1"/>
</dbReference>
<sequence length="863" mass="97329">MPNKCCVPGCTGNYKTGKKIQVFSFPKDADALKQWLRAIPRKDFVPTSCTKVCADHFDASCIEKTTSYTDPRTGRVIEVALPVPRLRPGSVPTVFPGCPSYLSVRDQSTRETPDAKRSRQEASQLARAVEELLASSAAEQERDRFSSLEELRARLQGVSVSPKWTVIHKEECSMFLNIIDYREPCLNASLTVLANLEVFACYQGSPIKNLGSAVVPDSVQKVSSLLEILNNLSMLSEERCTYRHLAQAIHSLLDKYEASIDEGKKETVNFMKEQLLLLSAKRIQYSAQVMVFACILRTISPHAYKFLRSTAVNFNEAATSVHVFVIQSLLSAFKEVAHILPVKTLQGEDLHCMLKKVILGLEEIGYRVIAVVCDNNSLNRKAMKMFLPEPKLSPVYPHPADPDRPLFYVVDAVHLFKCIRNNWLNQKNAGTCFFYPRFELSNNEVHPECKMTASFKHLRDLHKEESPLLLKSGYGLTSKALNPSSFERQDVKLVLQVFNLHVAEALAARKGHTDFQHATATAEFIKIILRWWSIVNVKTPSKGFHHRNVYEEPMSNHTDDPKAIFLSAFITWLDVWEFYRHDTGVLTQETLSALRLSSQSLLALVKYCVSELHFKYILLGKVQTDPLESRFGQYRQMAGGQYHISVRQLCETEGRIRLQNALPRMSNDDLRGIEETDSVRDAGTSFSVHVSDADLDELRAQVPVIGYVGGYCAHAAMKVLKCESCQRQLVVTRNTAETGEDTHSLIAQLDRGGLKFPSALVITVVMYTEVVVRKLMTESTSTQFLHGPKQKNVVRQLTLDSLPRLEDIDTCENGHTYELLITLVANCAANIMLNNLCKQRNDLLRIEKDQKAKNRKARIFLGK</sequence>
<keyword evidence="2 5" id="KW-0863">Zinc-finger</keyword>
<dbReference type="GO" id="GO:0043565">
    <property type="term" value="F:sequence-specific DNA binding"/>
    <property type="evidence" value="ECO:0007669"/>
    <property type="project" value="InterPro"/>
</dbReference>
<evidence type="ECO:0000256" key="1">
    <source>
        <dbReference type="ARBA" id="ARBA00022723"/>
    </source>
</evidence>
<proteinExistence type="predicted"/>
<organism evidence="7 8">
    <name type="scientific">Rhipicephalus microplus</name>
    <name type="common">Cattle tick</name>
    <name type="synonym">Boophilus microplus</name>
    <dbReference type="NCBI Taxonomy" id="6941"/>
    <lineage>
        <taxon>Eukaryota</taxon>
        <taxon>Metazoa</taxon>
        <taxon>Ecdysozoa</taxon>
        <taxon>Arthropoda</taxon>
        <taxon>Chelicerata</taxon>
        <taxon>Arachnida</taxon>
        <taxon>Acari</taxon>
        <taxon>Parasitiformes</taxon>
        <taxon>Ixodida</taxon>
        <taxon>Ixodoidea</taxon>
        <taxon>Ixodidae</taxon>
        <taxon>Rhipicephalinae</taxon>
        <taxon>Rhipicephalus</taxon>
        <taxon>Boophilus</taxon>
    </lineage>
</organism>
<reference evidence="7" key="2">
    <citation type="submission" date="2021-09" db="EMBL/GenBank/DDBJ databases">
        <authorList>
            <person name="Jia N."/>
            <person name="Wang J."/>
            <person name="Shi W."/>
            <person name="Du L."/>
            <person name="Sun Y."/>
            <person name="Zhan W."/>
            <person name="Jiang J."/>
            <person name="Wang Q."/>
            <person name="Zhang B."/>
            <person name="Ji P."/>
            <person name="Sakyi L.B."/>
            <person name="Cui X."/>
            <person name="Yuan T."/>
            <person name="Jiang B."/>
            <person name="Yang W."/>
            <person name="Lam T.T.-Y."/>
            <person name="Chang Q."/>
            <person name="Ding S."/>
            <person name="Wang X."/>
            <person name="Zhu J."/>
            <person name="Ruan X."/>
            <person name="Zhao L."/>
            <person name="Wei J."/>
            <person name="Que T."/>
            <person name="Du C."/>
            <person name="Cheng J."/>
            <person name="Dai P."/>
            <person name="Han X."/>
            <person name="Huang E."/>
            <person name="Gao Y."/>
            <person name="Liu J."/>
            <person name="Shao H."/>
            <person name="Ye R."/>
            <person name="Li L."/>
            <person name="Wei W."/>
            <person name="Wang X."/>
            <person name="Wang C."/>
            <person name="Huo Q."/>
            <person name="Li W."/>
            <person name="Guo W."/>
            <person name="Chen H."/>
            <person name="Chen S."/>
            <person name="Zhou L."/>
            <person name="Zhou L."/>
            <person name="Ni X."/>
            <person name="Tian J."/>
            <person name="Zhou Y."/>
            <person name="Sheng Y."/>
            <person name="Liu T."/>
            <person name="Pan Y."/>
            <person name="Xia L."/>
            <person name="Li J."/>
            <person name="Zhao F."/>
            <person name="Cao W."/>
        </authorList>
    </citation>
    <scope>NUCLEOTIDE SEQUENCE</scope>
    <source>
        <strain evidence="7">Rmic-2018</strain>
        <tissue evidence="7">Larvae</tissue>
    </source>
</reference>
<dbReference type="SMART" id="SM00692">
    <property type="entry name" value="DM3"/>
    <property type="match status" value="1"/>
</dbReference>
<protein>
    <recommendedName>
        <fullName evidence="6">THAP-type domain-containing protein</fullName>
    </recommendedName>
</protein>
<dbReference type="EMBL" id="JABSTU010000001">
    <property type="protein sequence ID" value="KAH8038845.1"/>
    <property type="molecule type" value="Genomic_DNA"/>
</dbReference>
<evidence type="ECO:0000256" key="2">
    <source>
        <dbReference type="ARBA" id="ARBA00022771"/>
    </source>
</evidence>
<dbReference type="Gene3D" id="6.20.210.20">
    <property type="entry name" value="THAP domain"/>
    <property type="match status" value="1"/>
</dbReference>
<feature type="domain" description="THAP-type" evidence="6">
    <location>
        <begin position="1"/>
        <end position="95"/>
    </location>
</feature>
<keyword evidence="4 5" id="KW-0238">DNA-binding</keyword>
<evidence type="ECO:0000256" key="5">
    <source>
        <dbReference type="PROSITE-ProRule" id="PRU00309"/>
    </source>
</evidence>
<dbReference type="InterPro" id="IPR048366">
    <property type="entry name" value="TNP-like_GBD"/>
</dbReference>
<dbReference type="AlphaFoldDB" id="A0A9J6EXG2"/>
<dbReference type="InterPro" id="IPR006612">
    <property type="entry name" value="THAP_Znf"/>
</dbReference>
<dbReference type="Pfam" id="PF05485">
    <property type="entry name" value="THAP"/>
    <property type="match status" value="1"/>
</dbReference>
<reference evidence="7" key="1">
    <citation type="journal article" date="2020" name="Cell">
        <title>Large-Scale Comparative Analyses of Tick Genomes Elucidate Their Genetic Diversity and Vector Capacities.</title>
        <authorList>
            <consortium name="Tick Genome and Microbiome Consortium (TIGMIC)"/>
            <person name="Jia N."/>
            <person name="Wang J."/>
            <person name="Shi W."/>
            <person name="Du L."/>
            <person name="Sun Y."/>
            <person name="Zhan W."/>
            <person name="Jiang J.F."/>
            <person name="Wang Q."/>
            <person name="Zhang B."/>
            <person name="Ji P."/>
            <person name="Bell-Sakyi L."/>
            <person name="Cui X.M."/>
            <person name="Yuan T.T."/>
            <person name="Jiang B.G."/>
            <person name="Yang W.F."/>
            <person name="Lam T.T."/>
            <person name="Chang Q.C."/>
            <person name="Ding S.J."/>
            <person name="Wang X.J."/>
            <person name="Zhu J.G."/>
            <person name="Ruan X.D."/>
            <person name="Zhao L."/>
            <person name="Wei J.T."/>
            <person name="Ye R.Z."/>
            <person name="Que T.C."/>
            <person name="Du C.H."/>
            <person name="Zhou Y.H."/>
            <person name="Cheng J.X."/>
            <person name="Dai P.F."/>
            <person name="Guo W.B."/>
            <person name="Han X.H."/>
            <person name="Huang E.J."/>
            <person name="Li L.F."/>
            <person name="Wei W."/>
            <person name="Gao Y.C."/>
            <person name="Liu J.Z."/>
            <person name="Shao H.Z."/>
            <person name="Wang X."/>
            <person name="Wang C.C."/>
            <person name="Yang T.C."/>
            <person name="Huo Q.B."/>
            <person name="Li W."/>
            <person name="Chen H.Y."/>
            <person name="Chen S.E."/>
            <person name="Zhou L.G."/>
            <person name="Ni X.B."/>
            <person name="Tian J.H."/>
            <person name="Sheng Y."/>
            <person name="Liu T."/>
            <person name="Pan Y.S."/>
            <person name="Xia L.Y."/>
            <person name="Li J."/>
            <person name="Zhao F."/>
            <person name="Cao W.C."/>
        </authorList>
    </citation>
    <scope>NUCLEOTIDE SEQUENCE</scope>
    <source>
        <strain evidence="7">Rmic-2018</strain>
    </source>
</reference>
<dbReference type="InterPro" id="IPR038441">
    <property type="entry name" value="THAP_Znf_sf"/>
</dbReference>
<dbReference type="PROSITE" id="PS50950">
    <property type="entry name" value="ZF_THAP"/>
    <property type="match status" value="1"/>
</dbReference>